<keyword evidence="3" id="KW-1185">Reference proteome</keyword>
<dbReference type="PaxDb" id="65489-OBART11G20710.1"/>
<evidence type="ECO:0008006" key="4">
    <source>
        <dbReference type="Google" id="ProtNLM"/>
    </source>
</evidence>
<accession>A0A0D3HP95</accession>
<dbReference type="EnsemblPlants" id="OBART11G20710.1">
    <property type="protein sequence ID" value="OBART11G20710.1"/>
    <property type="gene ID" value="OBART11G20710"/>
</dbReference>
<dbReference type="Proteomes" id="UP000026960">
    <property type="component" value="Chromosome 11"/>
</dbReference>
<dbReference type="Gramene" id="OBART11G20710.1">
    <property type="protein sequence ID" value="OBART11G20710.1"/>
    <property type="gene ID" value="OBART11G20710"/>
</dbReference>
<protein>
    <recommendedName>
        <fullName evidence="4">DUF834 domain-containing protein</fullName>
    </recommendedName>
</protein>
<feature type="region of interest" description="Disordered" evidence="1">
    <location>
        <begin position="63"/>
        <end position="96"/>
    </location>
</feature>
<dbReference type="AlphaFoldDB" id="A0A0D3HP95"/>
<evidence type="ECO:0000313" key="2">
    <source>
        <dbReference type="EnsemblPlants" id="OBART11G20710.1"/>
    </source>
</evidence>
<sequence length="96" mass="10411">MGSRIVTAAGAPEPSRVDGVEDGCSRASCHRRQWQQWLPSLLPGIGPTIAVMAVAPEAFTEMVDDGGSDGGGRRQWWRERKGKVKRGEEGEDETDS</sequence>
<dbReference type="HOGENOM" id="CLU_160301_0_0_1"/>
<reference evidence="2" key="1">
    <citation type="journal article" date="2009" name="Rice">
        <title>De Novo Next Generation Sequencing of Plant Genomes.</title>
        <authorList>
            <person name="Rounsley S."/>
            <person name="Marri P.R."/>
            <person name="Yu Y."/>
            <person name="He R."/>
            <person name="Sisneros N."/>
            <person name="Goicoechea J.L."/>
            <person name="Lee S.J."/>
            <person name="Angelova A."/>
            <person name="Kudrna D."/>
            <person name="Luo M."/>
            <person name="Affourtit J."/>
            <person name="Desany B."/>
            <person name="Knight J."/>
            <person name="Niazi F."/>
            <person name="Egholm M."/>
            <person name="Wing R.A."/>
        </authorList>
    </citation>
    <scope>NUCLEOTIDE SEQUENCE [LARGE SCALE GENOMIC DNA]</scope>
    <source>
        <strain evidence="2">cv. IRGC 105608</strain>
    </source>
</reference>
<evidence type="ECO:0000256" key="1">
    <source>
        <dbReference type="SAM" id="MobiDB-lite"/>
    </source>
</evidence>
<feature type="region of interest" description="Disordered" evidence="1">
    <location>
        <begin position="1"/>
        <end position="22"/>
    </location>
</feature>
<evidence type="ECO:0000313" key="3">
    <source>
        <dbReference type="Proteomes" id="UP000026960"/>
    </source>
</evidence>
<proteinExistence type="predicted"/>
<organism evidence="2">
    <name type="scientific">Oryza barthii</name>
    <dbReference type="NCBI Taxonomy" id="65489"/>
    <lineage>
        <taxon>Eukaryota</taxon>
        <taxon>Viridiplantae</taxon>
        <taxon>Streptophyta</taxon>
        <taxon>Embryophyta</taxon>
        <taxon>Tracheophyta</taxon>
        <taxon>Spermatophyta</taxon>
        <taxon>Magnoliopsida</taxon>
        <taxon>Liliopsida</taxon>
        <taxon>Poales</taxon>
        <taxon>Poaceae</taxon>
        <taxon>BOP clade</taxon>
        <taxon>Oryzoideae</taxon>
        <taxon>Oryzeae</taxon>
        <taxon>Oryzinae</taxon>
        <taxon>Oryza</taxon>
    </lineage>
</organism>
<name>A0A0D3HP95_9ORYZ</name>
<reference evidence="2" key="2">
    <citation type="submission" date="2015-03" db="UniProtKB">
        <authorList>
            <consortium name="EnsemblPlants"/>
        </authorList>
    </citation>
    <scope>IDENTIFICATION</scope>
</reference>